<gene>
    <name evidence="7" type="ORF">FSB73_17955</name>
</gene>
<reference evidence="7 8" key="1">
    <citation type="journal article" date="2017" name="Int. J. Syst. Evol. Microbiol.">
        <title>Arachidicoccus ginsenosidivorans sp. nov., with ginsenoside-converting activity isolated from ginseng cultivating soil.</title>
        <authorList>
            <person name="Siddiqi M.Z."/>
            <person name="Aslam Z."/>
            <person name="Im W.T."/>
        </authorList>
    </citation>
    <scope>NUCLEOTIDE SEQUENCE [LARGE SCALE GENOMIC DNA]</scope>
    <source>
        <strain evidence="7 8">Gsoil 809</strain>
    </source>
</reference>
<evidence type="ECO:0000256" key="1">
    <source>
        <dbReference type="ARBA" id="ARBA00010641"/>
    </source>
</evidence>
<dbReference type="SUPFAM" id="SSF88659">
    <property type="entry name" value="Sigma3 and sigma4 domains of RNA polymerase sigma factors"/>
    <property type="match status" value="1"/>
</dbReference>
<comment type="similarity">
    <text evidence="1">Belongs to the sigma-70 factor family. ECF subfamily.</text>
</comment>
<proteinExistence type="inferred from homology"/>
<evidence type="ECO:0000256" key="2">
    <source>
        <dbReference type="ARBA" id="ARBA00023015"/>
    </source>
</evidence>
<dbReference type="Pfam" id="PF04542">
    <property type="entry name" value="Sigma70_r2"/>
    <property type="match status" value="1"/>
</dbReference>
<dbReference type="PANTHER" id="PTHR43133">
    <property type="entry name" value="RNA POLYMERASE ECF-TYPE SIGMA FACTO"/>
    <property type="match status" value="1"/>
</dbReference>
<dbReference type="GO" id="GO:0003677">
    <property type="term" value="F:DNA binding"/>
    <property type="evidence" value="ECO:0007669"/>
    <property type="project" value="InterPro"/>
</dbReference>
<dbReference type="KEGG" id="agi:FSB73_17955"/>
<dbReference type="GO" id="GO:0016987">
    <property type="term" value="F:sigma factor activity"/>
    <property type="evidence" value="ECO:0007669"/>
    <property type="project" value="UniProtKB-KW"/>
</dbReference>
<dbReference type="GO" id="GO:0006352">
    <property type="term" value="P:DNA-templated transcription initiation"/>
    <property type="evidence" value="ECO:0007669"/>
    <property type="project" value="InterPro"/>
</dbReference>
<feature type="domain" description="RNA polymerase sigma-70 region 2" evidence="5">
    <location>
        <begin position="28"/>
        <end position="92"/>
    </location>
</feature>
<dbReference type="SUPFAM" id="SSF88946">
    <property type="entry name" value="Sigma2 domain of RNA polymerase sigma factors"/>
    <property type="match status" value="1"/>
</dbReference>
<name>A0A5B8VNU1_9BACT</name>
<dbReference type="Proteomes" id="UP000321291">
    <property type="component" value="Chromosome"/>
</dbReference>
<evidence type="ECO:0000256" key="3">
    <source>
        <dbReference type="ARBA" id="ARBA00023082"/>
    </source>
</evidence>
<dbReference type="InterPro" id="IPR036388">
    <property type="entry name" value="WH-like_DNA-bd_sf"/>
</dbReference>
<dbReference type="Gene3D" id="1.10.1740.10">
    <property type="match status" value="1"/>
</dbReference>
<dbReference type="InterPro" id="IPR013325">
    <property type="entry name" value="RNA_pol_sigma_r2"/>
</dbReference>
<dbReference type="AlphaFoldDB" id="A0A5B8VNU1"/>
<dbReference type="InterPro" id="IPR014284">
    <property type="entry name" value="RNA_pol_sigma-70_dom"/>
</dbReference>
<sequence length="217" mass="24848">MVDSKAYADQEVISRVLTGEKAFFEIIVRRFNAALYKVGRGYGFDLEDTKDLMQETFINAYQHLKSFEGRSSFQTWLIRIMLNNCYRKKQKQVHGLYGQQLVTLQSGEEGNWRDAHNNTDRFMQRRELAHIIEQALSKVPYAYRVVFTLREINDLSVADTAGLLGISEGNVKVRLNRAKAMLKNEISKVYAPSDLFEFNLIHCDEIVAGVMGEILAG</sequence>
<dbReference type="Gene3D" id="1.10.10.10">
    <property type="entry name" value="Winged helix-like DNA-binding domain superfamily/Winged helix DNA-binding domain"/>
    <property type="match status" value="1"/>
</dbReference>
<evidence type="ECO:0000313" key="8">
    <source>
        <dbReference type="Proteomes" id="UP000321291"/>
    </source>
</evidence>
<keyword evidence="4" id="KW-0804">Transcription</keyword>
<keyword evidence="2" id="KW-0805">Transcription regulation</keyword>
<dbReference type="NCBIfam" id="TIGR02937">
    <property type="entry name" value="sigma70-ECF"/>
    <property type="match status" value="1"/>
</dbReference>
<dbReference type="InterPro" id="IPR039425">
    <property type="entry name" value="RNA_pol_sigma-70-like"/>
</dbReference>
<dbReference type="InterPro" id="IPR013249">
    <property type="entry name" value="RNA_pol_sigma70_r4_t2"/>
</dbReference>
<evidence type="ECO:0000259" key="6">
    <source>
        <dbReference type="Pfam" id="PF08281"/>
    </source>
</evidence>
<dbReference type="PANTHER" id="PTHR43133:SF51">
    <property type="entry name" value="RNA POLYMERASE SIGMA FACTOR"/>
    <property type="match status" value="1"/>
</dbReference>
<dbReference type="InterPro" id="IPR007627">
    <property type="entry name" value="RNA_pol_sigma70_r2"/>
</dbReference>
<dbReference type="InterPro" id="IPR013324">
    <property type="entry name" value="RNA_pol_sigma_r3/r4-like"/>
</dbReference>
<organism evidence="7 8">
    <name type="scientific">Arachidicoccus ginsenosidivorans</name>
    <dbReference type="NCBI Taxonomy" id="496057"/>
    <lineage>
        <taxon>Bacteria</taxon>
        <taxon>Pseudomonadati</taxon>
        <taxon>Bacteroidota</taxon>
        <taxon>Chitinophagia</taxon>
        <taxon>Chitinophagales</taxon>
        <taxon>Chitinophagaceae</taxon>
        <taxon>Arachidicoccus</taxon>
    </lineage>
</organism>
<protein>
    <submittedName>
        <fullName evidence="7">Sigma-70 family RNA polymerase sigma factor</fullName>
    </submittedName>
</protein>
<dbReference type="RefSeq" id="WP_146785360.1">
    <property type="nucleotide sequence ID" value="NZ_CP042434.1"/>
</dbReference>
<dbReference type="Pfam" id="PF08281">
    <property type="entry name" value="Sigma70_r4_2"/>
    <property type="match status" value="1"/>
</dbReference>
<keyword evidence="8" id="KW-1185">Reference proteome</keyword>
<evidence type="ECO:0000313" key="7">
    <source>
        <dbReference type="EMBL" id="QEC73277.1"/>
    </source>
</evidence>
<evidence type="ECO:0000256" key="4">
    <source>
        <dbReference type="ARBA" id="ARBA00023163"/>
    </source>
</evidence>
<evidence type="ECO:0000259" key="5">
    <source>
        <dbReference type="Pfam" id="PF04542"/>
    </source>
</evidence>
<accession>A0A5B8VNU1</accession>
<dbReference type="CDD" id="cd06171">
    <property type="entry name" value="Sigma70_r4"/>
    <property type="match status" value="1"/>
</dbReference>
<keyword evidence="3" id="KW-0731">Sigma factor</keyword>
<dbReference type="OrthoDB" id="1027298at2"/>
<dbReference type="EMBL" id="CP042434">
    <property type="protein sequence ID" value="QEC73277.1"/>
    <property type="molecule type" value="Genomic_DNA"/>
</dbReference>
<feature type="domain" description="RNA polymerase sigma factor 70 region 4 type 2" evidence="6">
    <location>
        <begin position="131"/>
        <end position="182"/>
    </location>
</feature>